<dbReference type="Pfam" id="PF18004">
    <property type="entry name" value="RPN2_C"/>
    <property type="match status" value="1"/>
</dbReference>
<keyword evidence="3 4" id="KW-0647">Proteasome</keyword>
<dbReference type="PIRSF" id="PIRSF015947">
    <property type="entry name" value="26S_Psome_Rpn2"/>
    <property type="match status" value="1"/>
</dbReference>
<dbReference type="InterPro" id="IPR016642">
    <property type="entry name" value="26S_Psome_Rpn2"/>
</dbReference>
<dbReference type="InterPro" id="IPR002015">
    <property type="entry name" value="Proteasome/cyclosome_rpt"/>
</dbReference>
<dbReference type="SUPFAM" id="SSF48371">
    <property type="entry name" value="ARM repeat"/>
    <property type="match status" value="1"/>
</dbReference>
<evidence type="ECO:0000259" key="6">
    <source>
        <dbReference type="Pfam" id="PF18004"/>
    </source>
</evidence>
<protein>
    <submittedName>
        <fullName evidence="8">Proteasome regulatory particle base subunit</fullName>
    </submittedName>
</protein>
<dbReference type="EMBL" id="JAPFFF010000021">
    <property type="protein sequence ID" value="KAK8854241.1"/>
    <property type="molecule type" value="Genomic_DNA"/>
</dbReference>
<dbReference type="Pfam" id="PF01851">
    <property type="entry name" value="PC_rep"/>
    <property type="match status" value="2"/>
</dbReference>
<comment type="caution">
    <text evidence="8">The sequence shown here is derived from an EMBL/GenBank/DDBJ whole genome shotgun (WGS) entry which is preliminary data.</text>
</comment>
<reference evidence="8 9" key="1">
    <citation type="submission" date="2024-04" db="EMBL/GenBank/DDBJ databases">
        <title>Tritrichomonas musculus Genome.</title>
        <authorList>
            <person name="Alves-Ferreira E."/>
            <person name="Grigg M."/>
            <person name="Lorenzi H."/>
            <person name="Galac M."/>
        </authorList>
    </citation>
    <scope>NUCLEOTIDE SEQUENCE [LARGE SCALE GENOMIC DNA]</scope>
    <source>
        <strain evidence="8 9">EAF2021</strain>
    </source>
</reference>
<dbReference type="InterPro" id="IPR016024">
    <property type="entry name" value="ARM-type_fold"/>
</dbReference>
<dbReference type="Pfam" id="PF21505">
    <property type="entry name" value="RPN2_N"/>
    <property type="match status" value="1"/>
</dbReference>
<evidence type="ECO:0000313" key="8">
    <source>
        <dbReference type="EMBL" id="KAK8854241.1"/>
    </source>
</evidence>
<evidence type="ECO:0000256" key="5">
    <source>
        <dbReference type="SAM" id="MobiDB-lite"/>
    </source>
</evidence>
<feature type="domain" description="26S proteasome non-ATPase regulatory subunit 1/RPN2 N-terminal" evidence="7">
    <location>
        <begin position="7"/>
        <end position="286"/>
    </location>
</feature>
<keyword evidence="9" id="KW-1185">Reference proteome</keyword>
<keyword evidence="2" id="KW-0677">Repeat</keyword>
<dbReference type="InterPro" id="IPR040623">
    <property type="entry name" value="RPN2_C"/>
</dbReference>
<dbReference type="Proteomes" id="UP001470230">
    <property type="component" value="Unassembled WGS sequence"/>
</dbReference>
<dbReference type="InterPro" id="IPR011989">
    <property type="entry name" value="ARM-like"/>
</dbReference>
<dbReference type="PANTHER" id="PTHR10943:SF2">
    <property type="entry name" value="26S PROTEASOME NON-ATPASE REGULATORY SUBUNIT 1"/>
    <property type="match status" value="1"/>
</dbReference>
<sequence>MWGKTLGLLSLLSEDDTELQSYALKQLELSVLTSWPQIADKLDVIKNLAKKKDFFDYKHAALLASKVSYYLGDLDSSFEYALLSKELFDIKNTDDYTSKVISHSIRCYITNLKNEKPISSDHSQLVNNIIQTLFQSKKYMDVLCLSIETHLTDQIRELLEIEPSLTSDAISLTMKTVEDFKYKQILLNLLINFSVMHKDKFQLSQLYTALQDSKSVAELLIALSSSDNEDQQLLSFQIAFELAENAHQQFRTNIISYLQPNMDSIIQILKRTTVLKLYLEFLFKRNHSNIQVLILLKDTFDSMRPIVQTSIVLSYALMYAGTADDNFYRNNTHWFTNAQKWSQFITAAAVGVIHIGHLQDAMKILDSFLQPEAPEFVLGGALYALGLIFANYSWNESVIMKIMDTFRNPRIIMQVPVMHGACLSLGLISMGSRNEQHYEQLRKILSLDIPEPGEAAGYAMGMVMLGSGYANKNVVDEMVEFANKTEHEKIMRGISMGLAFVMYGTEEASDQLVDMLLKNNQALMRESAMWITALAYVGTASNAALKKLLHSAVSDTNDNVRRAAVIGVGFVLSRSPSDVPSMVDLLSKSYNPHIRAGSAFALGIACAGTGMKEAINIIAPLLEDSEDIVKQAAIISMGMVMMQQSENLVPYVATFRDYLRKMIDRKIRRNDMLIFGICTACGILNAGGRNVVISCNSLRGENSVAATVGLALFCNHFFWHPLALMLSLSFHPTAVIGLDKNLDVVDWLIKSNCPPSTFGYQPTIDCDEVICDNIIPEPLQLSISSMMSHPRFSNFKSSSVDKMSSMSISENDTDGRSRQSHINSSDNNFSAEEFSNDEDLNNDALMALRDHLFSNVHNGNSIEEEEEEEKCEEEYIFEEEEEEPQFERLPNMSRVTLRQLNFIENDDFSQYKPVTGRLTLGFVMLKKA</sequence>
<evidence type="ECO:0000256" key="1">
    <source>
        <dbReference type="ARBA" id="ARBA00006308"/>
    </source>
</evidence>
<feature type="region of interest" description="Disordered" evidence="5">
    <location>
        <begin position="803"/>
        <end position="834"/>
    </location>
</feature>
<dbReference type="InterPro" id="IPR048570">
    <property type="entry name" value="PSMD1_RPN2_N"/>
</dbReference>
<organism evidence="8 9">
    <name type="scientific">Tritrichomonas musculus</name>
    <dbReference type="NCBI Taxonomy" id="1915356"/>
    <lineage>
        <taxon>Eukaryota</taxon>
        <taxon>Metamonada</taxon>
        <taxon>Parabasalia</taxon>
        <taxon>Tritrichomonadida</taxon>
        <taxon>Tritrichomonadidae</taxon>
        <taxon>Tritrichomonas</taxon>
    </lineage>
</organism>
<evidence type="ECO:0000256" key="2">
    <source>
        <dbReference type="ARBA" id="ARBA00022737"/>
    </source>
</evidence>
<evidence type="ECO:0000313" key="9">
    <source>
        <dbReference type="Proteomes" id="UP001470230"/>
    </source>
</evidence>
<evidence type="ECO:0000259" key="7">
    <source>
        <dbReference type="Pfam" id="PF21505"/>
    </source>
</evidence>
<name>A0ABR2HXK6_9EUKA</name>
<dbReference type="Gene3D" id="1.25.10.10">
    <property type="entry name" value="Leucine-rich Repeat Variant"/>
    <property type="match status" value="1"/>
</dbReference>
<feature type="domain" description="26S proteasome regulatory subunit RPN2 C-terminal" evidence="6">
    <location>
        <begin position="863"/>
        <end position="926"/>
    </location>
</feature>
<dbReference type="GO" id="GO:0000502">
    <property type="term" value="C:proteasome complex"/>
    <property type="evidence" value="ECO:0007669"/>
    <property type="project" value="UniProtKB-KW"/>
</dbReference>
<evidence type="ECO:0000256" key="4">
    <source>
        <dbReference type="PIRNR" id="PIRNR015947"/>
    </source>
</evidence>
<feature type="compositionally biased region" description="Polar residues" evidence="5">
    <location>
        <begin position="820"/>
        <end position="830"/>
    </location>
</feature>
<dbReference type="PANTHER" id="PTHR10943">
    <property type="entry name" value="26S PROTEASOME NON-ATPASE REGULATORY SUBUNIT"/>
    <property type="match status" value="1"/>
</dbReference>
<gene>
    <name evidence="8" type="ORF">M9Y10_016800</name>
</gene>
<accession>A0ABR2HXK6</accession>
<comment type="similarity">
    <text evidence="1 4">Belongs to the proteasome subunit S1 family.</text>
</comment>
<proteinExistence type="inferred from homology"/>
<evidence type="ECO:0000256" key="3">
    <source>
        <dbReference type="ARBA" id="ARBA00022942"/>
    </source>
</evidence>